<proteinExistence type="predicted"/>
<keyword evidence="2" id="KW-1185">Reference proteome</keyword>
<gene>
    <name evidence="1" type="ORF">AN2V17_11580</name>
</gene>
<evidence type="ECO:0000313" key="1">
    <source>
        <dbReference type="EMBL" id="GMQ61928.1"/>
    </source>
</evidence>
<name>A0ACB5UHB6_9FIRM</name>
<sequence>MIKLDKRLIKVKPSERQMAFQQLEFYGFIHFTINTFTDREWGDGNESPSLFNPLELDANQWVTAVKAAGMKGLILTCKHHDGFCLWPSRYTDHNISASPFRGGNGDLVREVSKACKKEGLKFGIYLSPWDRHDKRYGQGKLYDDYFVSQLKELLTDYGEIFSVWLDGACGEGNNGKKQVYDWNRYYNTVRELQPKACISVCGPDIRWCGNEAGDTRPSEWSVVPEKLRDAEKVSDASQKEDVSEFRFKKLSSMDLDLGSRQALANESKLIWYPAEVNTSIRPGWFYHEHEDNQVRSLEELLEIYYNSVGGNATFLLNLPPDRRGLIHENDVERLKEMGHQLRKNFEINLLEEAEIEAEISPESNDVSQVRKDNYDCYFEVPAGKEPVILRMSWKTEQDISFVVIKENIQKSQRIESFELYAVENKEPIKVYEGTVVGYKKIVRLDQVKTKELMLIIRDYRVAPVIAFIGVY</sequence>
<comment type="caution">
    <text evidence="1">The sequence shown here is derived from an EMBL/GenBank/DDBJ whole genome shotgun (WGS) entry which is preliminary data.</text>
</comment>
<reference evidence="1" key="1">
    <citation type="submission" date="2023-09" db="EMBL/GenBank/DDBJ databases">
        <title>Vallitalea sediminicola and Vallitalea maricola sp. nov., anaerobic bacteria isolated from marine sediment.</title>
        <authorList>
            <person name="Hirano S."/>
            <person name="Maeda A."/>
            <person name="Terahara T."/>
            <person name="Mori K."/>
            <person name="Hamada M."/>
            <person name="Matsumoto R."/>
            <person name="Kobayashi T."/>
        </authorList>
    </citation>
    <scope>NUCLEOTIDE SEQUENCE</scope>
    <source>
        <strain evidence="1">AN17-2</strain>
    </source>
</reference>
<protein>
    <submittedName>
        <fullName evidence="1">Alpha-L-fucosidase</fullName>
    </submittedName>
</protein>
<evidence type="ECO:0000313" key="2">
    <source>
        <dbReference type="Proteomes" id="UP001374599"/>
    </source>
</evidence>
<dbReference type="Proteomes" id="UP001374599">
    <property type="component" value="Unassembled WGS sequence"/>
</dbReference>
<dbReference type="EMBL" id="BTPU01000018">
    <property type="protein sequence ID" value="GMQ61928.1"/>
    <property type="molecule type" value="Genomic_DNA"/>
</dbReference>
<organism evidence="1 2">
    <name type="scientific">Vallitalea maricola</name>
    <dbReference type="NCBI Taxonomy" id="3074433"/>
    <lineage>
        <taxon>Bacteria</taxon>
        <taxon>Bacillati</taxon>
        <taxon>Bacillota</taxon>
        <taxon>Clostridia</taxon>
        <taxon>Lachnospirales</taxon>
        <taxon>Vallitaleaceae</taxon>
        <taxon>Vallitalea</taxon>
    </lineage>
</organism>
<accession>A0ACB5UHB6</accession>